<dbReference type="PANTHER" id="PTHR43574">
    <property type="entry name" value="EPIMERASE-RELATED"/>
    <property type="match status" value="1"/>
</dbReference>
<keyword evidence="4" id="KW-1185">Reference proteome</keyword>
<dbReference type="PRINTS" id="PR01713">
    <property type="entry name" value="NUCEPIMERASE"/>
</dbReference>
<dbReference type="Proteomes" id="UP000006875">
    <property type="component" value="Plasmid pILYOP01"/>
</dbReference>
<dbReference type="SUPFAM" id="SSF51735">
    <property type="entry name" value="NAD(P)-binding Rossmann-fold domains"/>
    <property type="match status" value="1"/>
</dbReference>
<sequence>MIIITGGAGFIGSHLCENLIKNGEKIICIDNFNEYYDPMIKENNIKTLISNDRFQLFKGDIRDMPFLEKIFSENRVEMVINLAAMAGVRPSLEDPLLYEEVNIKGLMNILELCKKYKINKFIQASSSSVYGNNSKVPFSENDVVDYAISPYAATKKSGEILGHVFHHLYNIDMIQLRFFTVYGPRQRPDLAIHKFTKFITEGKAVPVYGDGSSERDYTYIDDILDGIIKSIDYLRENQGIYHILNLGESETISLNKMIQVIQDELGIKAIINHLPLQPGDVNKTYADISKAKKLLGYSPKTNFKIGIKNFISWYQEFNELKKTSLR</sequence>
<dbReference type="Gene3D" id="3.90.25.10">
    <property type="entry name" value="UDP-galactose 4-epimerase, domain 1"/>
    <property type="match status" value="1"/>
</dbReference>
<dbReference type="KEGG" id="ipo:Ilyop_2446"/>
<evidence type="ECO:0000313" key="4">
    <source>
        <dbReference type="Proteomes" id="UP000006875"/>
    </source>
</evidence>
<reference evidence="3 4" key="1">
    <citation type="journal article" date="2010" name="Stand. Genomic Sci.">
        <title>Complete genome sequence of Ilyobacter polytropus type strain (CuHbu1).</title>
        <authorList>
            <person name="Sikorski J."/>
            <person name="Chertkov O."/>
            <person name="Lapidus A."/>
            <person name="Nolan M."/>
            <person name="Lucas S."/>
            <person name="Del Rio T.G."/>
            <person name="Tice H."/>
            <person name="Cheng J.F."/>
            <person name="Tapia R."/>
            <person name="Han C."/>
            <person name="Goodwin L."/>
            <person name="Pitluck S."/>
            <person name="Liolios K."/>
            <person name="Ivanova N."/>
            <person name="Mavromatis K."/>
            <person name="Mikhailova N."/>
            <person name="Pati A."/>
            <person name="Chen A."/>
            <person name="Palaniappan K."/>
            <person name="Land M."/>
            <person name="Hauser L."/>
            <person name="Chang Y.J."/>
            <person name="Jeffries C.D."/>
            <person name="Brambilla E."/>
            <person name="Yasawong M."/>
            <person name="Rohde M."/>
            <person name="Pukall R."/>
            <person name="Spring S."/>
            <person name="Goker M."/>
            <person name="Woyke T."/>
            <person name="Bristow J."/>
            <person name="Eisen J.A."/>
            <person name="Markowitz V."/>
            <person name="Hugenholtz P."/>
            <person name="Kyrpides N.C."/>
            <person name="Klenk H.P."/>
        </authorList>
    </citation>
    <scope>NUCLEOTIDE SEQUENCE [LARGE SCALE GENOMIC DNA]</scope>
    <source>
        <strain evidence="4">ATCC 51220 / DSM 2926 / LMG 16218 / CuHBu1</strain>
        <plasmid evidence="4">pILYOP01</plasmid>
    </source>
</reference>
<organism evidence="3 4">
    <name type="scientific">Ilyobacter polytropus (strain ATCC 51220 / DSM 2926 / LMG 16218 / CuHBu1)</name>
    <dbReference type="NCBI Taxonomy" id="572544"/>
    <lineage>
        <taxon>Bacteria</taxon>
        <taxon>Fusobacteriati</taxon>
        <taxon>Fusobacteriota</taxon>
        <taxon>Fusobacteriia</taxon>
        <taxon>Fusobacteriales</taxon>
        <taxon>Fusobacteriaceae</taxon>
        <taxon>Ilyobacter</taxon>
    </lineage>
</organism>
<protein>
    <submittedName>
        <fullName evidence="3">NAD-dependent epimerase/dehydratase</fullName>
    </submittedName>
</protein>
<dbReference type="RefSeq" id="WP_013388864.1">
    <property type="nucleotide sequence ID" value="NC_014633.1"/>
</dbReference>
<keyword evidence="1" id="KW-0520">NAD</keyword>
<keyword evidence="3" id="KW-0614">Plasmid</keyword>
<dbReference type="InterPro" id="IPR016040">
    <property type="entry name" value="NAD(P)-bd_dom"/>
</dbReference>
<dbReference type="InterPro" id="IPR036291">
    <property type="entry name" value="NAD(P)-bd_dom_sf"/>
</dbReference>
<dbReference type="Pfam" id="PF16363">
    <property type="entry name" value="GDP_Man_Dehyd"/>
    <property type="match status" value="1"/>
</dbReference>
<evidence type="ECO:0000259" key="2">
    <source>
        <dbReference type="Pfam" id="PF16363"/>
    </source>
</evidence>
<proteinExistence type="predicted"/>
<geneLocation type="plasmid" evidence="3 4">
    <name>pILYOP01</name>
</geneLocation>
<evidence type="ECO:0000256" key="1">
    <source>
        <dbReference type="ARBA" id="ARBA00023027"/>
    </source>
</evidence>
<evidence type="ECO:0000313" key="3">
    <source>
        <dbReference type="EMBL" id="ADO84205.1"/>
    </source>
</evidence>
<dbReference type="AlphaFoldDB" id="E3HDL9"/>
<dbReference type="Gene3D" id="3.40.50.720">
    <property type="entry name" value="NAD(P)-binding Rossmann-like Domain"/>
    <property type="match status" value="1"/>
</dbReference>
<name>E3HDL9_ILYPC</name>
<dbReference type="HOGENOM" id="CLU_007383_1_7_0"/>
<dbReference type="EMBL" id="CP002282">
    <property type="protein sequence ID" value="ADO84205.1"/>
    <property type="molecule type" value="Genomic_DNA"/>
</dbReference>
<gene>
    <name evidence="3" type="ordered locus">Ilyop_2446</name>
</gene>
<feature type="domain" description="NAD(P)-binding" evidence="2">
    <location>
        <begin position="3"/>
        <end position="309"/>
    </location>
</feature>
<accession>E3HDL9</accession>
<dbReference type="OrthoDB" id="9811743at2"/>